<accession>A0ABP7PMK6</accession>
<sequence length="801" mass="89877">MIKLPLTAILLVVSQITNAQITISGKITDHIQKPLPYATIGLLQNNSRINNAVSDSNGNYQFRNVKAGIYTLNYKFVAYRDTFFKVSIHADTSINVQLKSAQMLSEVVIKAKKPIFQRELDRFRFNVAETDLAIGNNIWDVLEKTPLVTTSEDGSVQISGTTGAIVYINNKKKVLTGTALKSYLSGLPSDNLEAIEVITTPSSQYEAEGGAGIINIVTKKNKEEGLIGNVSLSTRQTAVNSEAGSIYLNERSGNWNVYSTVYMGNRSRKPVTDRDIFFPVESSTSIIRRSIHSDNQYQELYPGASVGADYQVNKKNVIGLLFDYSGDWHKETRNATSRDFYTGLDSLSKTNNKDNVNSQTYALNVNYQGKLDSSGKTLSVDYDALAYRSKYNSNSYTTELDALTGEPLYNVSTFRTASPQNINNQSIKADFDWPVSKKGNLGFGAKSSFSKIRNTFLFENQAPDNVWIADPDKSNNFRYQENINSMYGNFSYKMSTVWSYQLGVRLENTVAKGWLEEQQVVNRNYTNIFPTAFVKMTTKKKGSYVLAVTSRITRPGYWDLNPFRTYTTDQAYFTGNPYLNPVKYYRQELSHSLNGKLGSLTLQLAASQTIGEIYALPYSSGDTIINRKTNYGNKYSYSATASYNNQLNTWWRFSGTVVTGYVASRGEYANNILINNNTLQLILSTNQTFTISKKAGLSSTLIINNSFPGTIVNTRIGNRLDTEIRLRKKAGPFNITLSAQDLLKSNQDRYNYTLGELHIRDNYYNDTRSVALALTYNFGKQTVKDKRDRDTGSQDVKGRLI</sequence>
<dbReference type="SUPFAM" id="SSF49464">
    <property type="entry name" value="Carboxypeptidase regulatory domain-like"/>
    <property type="match status" value="1"/>
</dbReference>
<feature type="signal peptide" evidence="1">
    <location>
        <begin position="1"/>
        <end position="19"/>
    </location>
</feature>
<organism evidence="3 4">
    <name type="scientific">Mucilaginibacter dorajii</name>
    <dbReference type="NCBI Taxonomy" id="692994"/>
    <lineage>
        <taxon>Bacteria</taxon>
        <taxon>Pseudomonadati</taxon>
        <taxon>Bacteroidota</taxon>
        <taxon>Sphingobacteriia</taxon>
        <taxon>Sphingobacteriales</taxon>
        <taxon>Sphingobacteriaceae</taxon>
        <taxon>Mucilaginibacter</taxon>
    </lineage>
</organism>
<keyword evidence="1" id="KW-0732">Signal</keyword>
<dbReference type="InterPro" id="IPR041700">
    <property type="entry name" value="OMP_b-brl_3"/>
</dbReference>
<dbReference type="PANTHER" id="PTHR40980:SF4">
    <property type="entry name" value="TONB-DEPENDENT RECEPTOR-LIKE BETA-BARREL DOMAIN-CONTAINING PROTEIN"/>
    <property type="match status" value="1"/>
</dbReference>
<evidence type="ECO:0000313" key="4">
    <source>
        <dbReference type="Proteomes" id="UP001500742"/>
    </source>
</evidence>
<dbReference type="InterPro" id="IPR037066">
    <property type="entry name" value="Plug_dom_sf"/>
</dbReference>
<reference evidence="4" key="1">
    <citation type="journal article" date="2019" name="Int. J. Syst. Evol. Microbiol.">
        <title>The Global Catalogue of Microorganisms (GCM) 10K type strain sequencing project: providing services to taxonomists for standard genome sequencing and annotation.</title>
        <authorList>
            <consortium name="The Broad Institute Genomics Platform"/>
            <consortium name="The Broad Institute Genome Sequencing Center for Infectious Disease"/>
            <person name="Wu L."/>
            <person name="Ma J."/>
        </authorList>
    </citation>
    <scope>NUCLEOTIDE SEQUENCE [LARGE SCALE GENOMIC DNA]</scope>
    <source>
        <strain evidence="4">JCM 16601</strain>
    </source>
</reference>
<dbReference type="Pfam" id="PF13715">
    <property type="entry name" value="CarbopepD_reg_2"/>
    <property type="match status" value="1"/>
</dbReference>
<evidence type="ECO:0000256" key="1">
    <source>
        <dbReference type="SAM" id="SignalP"/>
    </source>
</evidence>
<gene>
    <name evidence="3" type="ORF">GCM10022210_16290</name>
</gene>
<feature type="chain" id="PRO_5045124534" evidence="1">
    <location>
        <begin position="20"/>
        <end position="801"/>
    </location>
</feature>
<dbReference type="Gene3D" id="2.60.40.1120">
    <property type="entry name" value="Carboxypeptidase-like, regulatory domain"/>
    <property type="match status" value="1"/>
</dbReference>
<keyword evidence="4" id="KW-1185">Reference proteome</keyword>
<dbReference type="SUPFAM" id="SSF56935">
    <property type="entry name" value="Porins"/>
    <property type="match status" value="1"/>
</dbReference>
<feature type="domain" description="Outer membrane protein beta-barrel" evidence="2">
    <location>
        <begin position="370"/>
        <end position="776"/>
    </location>
</feature>
<evidence type="ECO:0000259" key="2">
    <source>
        <dbReference type="Pfam" id="PF14905"/>
    </source>
</evidence>
<dbReference type="PANTHER" id="PTHR40980">
    <property type="entry name" value="PLUG DOMAIN-CONTAINING PROTEIN"/>
    <property type="match status" value="1"/>
</dbReference>
<proteinExistence type="predicted"/>
<evidence type="ECO:0000313" key="3">
    <source>
        <dbReference type="EMBL" id="GAA3968186.1"/>
    </source>
</evidence>
<dbReference type="Proteomes" id="UP001500742">
    <property type="component" value="Unassembled WGS sequence"/>
</dbReference>
<dbReference type="RefSeq" id="WP_259094174.1">
    <property type="nucleotide sequence ID" value="NZ_BAAAZC010000010.1"/>
</dbReference>
<protein>
    <submittedName>
        <fullName evidence="3">Outer membrane beta-barrel family protein</fullName>
    </submittedName>
</protein>
<dbReference type="Pfam" id="PF14905">
    <property type="entry name" value="OMP_b-brl_3"/>
    <property type="match status" value="1"/>
</dbReference>
<dbReference type="InterPro" id="IPR008969">
    <property type="entry name" value="CarboxyPept-like_regulatory"/>
</dbReference>
<dbReference type="EMBL" id="BAAAZC010000010">
    <property type="protein sequence ID" value="GAA3968186.1"/>
    <property type="molecule type" value="Genomic_DNA"/>
</dbReference>
<name>A0ABP7PMK6_9SPHI</name>
<dbReference type="Gene3D" id="2.170.130.10">
    <property type="entry name" value="TonB-dependent receptor, plug domain"/>
    <property type="match status" value="1"/>
</dbReference>
<comment type="caution">
    <text evidence="3">The sequence shown here is derived from an EMBL/GenBank/DDBJ whole genome shotgun (WGS) entry which is preliminary data.</text>
</comment>